<protein>
    <submittedName>
        <fullName evidence="1">Uncharacterized protein</fullName>
    </submittedName>
</protein>
<dbReference type="InParanoid" id="V5FV71"/>
<dbReference type="EMBL" id="BAUL01000143">
    <property type="protein sequence ID" value="GAD95953.1"/>
    <property type="molecule type" value="Genomic_DNA"/>
</dbReference>
<dbReference type="PANTHER" id="PTHR38122:SF1">
    <property type="entry name" value="GLYCOPROTEIN X"/>
    <property type="match status" value="1"/>
</dbReference>
<comment type="caution">
    <text evidence="1">The sequence shown here is derived from an EMBL/GenBank/DDBJ whole genome shotgun (WGS) entry which is preliminary data.</text>
</comment>
<dbReference type="PANTHER" id="PTHR38122">
    <property type="entry name" value="GLYCOPROTEIN X"/>
    <property type="match status" value="1"/>
</dbReference>
<dbReference type="eggNOG" id="ENOG502S2BG">
    <property type="taxonomic scope" value="Eukaryota"/>
</dbReference>
<reference evidence="2" key="1">
    <citation type="journal article" date="2014" name="Genome Announc.">
        <title>Draft genome sequence of the formaldehyde-resistant fungus Byssochlamys spectabilis No. 5 (anamorph Paecilomyces variotii No. 5) (NBRC109023).</title>
        <authorList>
            <person name="Oka T."/>
            <person name="Ekino K."/>
            <person name="Fukuda K."/>
            <person name="Nomura Y."/>
        </authorList>
    </citation>
    <scope>NUCLEOTIDE SEQUENCE [LARGE SCALE GENOMIC DNA]</scope>
    <source>
        <strain evidence="2">No. 5 / NBRC 109023</strain>
    </source>
</reference>
<gene>
    <name evidence="1" type="ORF">PVAR5_4601</name>
</gene>
<organism evidence="1 2">
    <name type="scientific">Byssochlamys spectabilis (strain No. 5 / NBRC 109023)</name>
    <name type="common">Paecilomyces variotii</name>
    <dbReference type="NCBI Taxonomy" id="1356009"/>
    <lineage>
        <taxon>Eukaryota</taxon>
        <taxon>Fungi</taxon>
        <taxon>Dikarya</taxon>
        <taxon>Ascomycota</taxon>
        <taxon>Pezizomycotina</taxon>
        <taxon>Eurotiomycetes</taxon>
        <taxon>Eurotiomycetidae</taxon>
        <taxon>Eurotiales</taxon>
        <taxon>Thermoascaceae</taxon>
        <taxon>Paecilomyces</taxon>
    </lineage>
</organism>
<evidence type="ECO:0000313" key="2">
    <source>
        <dbReference type="Proteomes" id="UP000018001"/>
    </source>
</evidence>
<dbReference type="Proteomes" id="UP000018001">
    <property type="component" value="Unassembled WGS sequence"/>
</dbReference>
<dbReference type="AlphaFoldDB" id="V5FV71"/>
<dbReference type="HOGENOM" id="CLU_915253_0_0_1"/>
<accession>V5FV71</accession>
<sequence>MVTATNAPPTLSLCPTLTVNPTYTPATPLPSDYLWGCPPHKLCHPKRTAADGDCNFAPGPPADTYFCSPDECISSPPILPPVSPDEPGKYIVSPRYYYLNPTQFGLDYGIYAFPDDPGYSWNAQRSILDDLLDRRQPGQCQPNVELPSGLNISQPGIWKSLCQLLASEFTTESDIIGDTTCWYENPELHRFESYINIVITGADLPDNIIGTNFLCVDFISANTFSETIISASFYWDYLCWDCFYWNNLNCDWLNWTDLYWGDIYSFELPSANIHTTHVFSINIHPVQPTNIDPVFCSVNIPRIL</sequence>
<name>V5FV71_BYSSN</name>
<evidence type="ECO:0000313" key="1">
    <source>
        <dbReference type="EMBL" id="GAD95953.1"/>
    </source>
</evidence>
<dbReference type="OrthoDB" id="5414836at2759"/>
<keyword evidence="2" id="KW-1185">Reference proteome</keyword>
<proteinExistence type="predicted"/>